<gene>
    <name evidence="1" type="ORF">HERI1096_LOCUS38010</name>
</gene>
<dbReference type="EMBL" id="HBHX01068768">
    <property type="protein sequence ID" value="CAE0149635.1"/>
    <property type="molecule type" value="Transcribed_RNA"/>
</dbReference>
<proteinExistence type="predicted"/>
<evidence type="ECO:0000313" key="1">
    <source>
        <dbReference type="EMBL" id="CAE0149635.1"/>
    </source>
</evidence>
<reference evidence="1" key="1">
    <citation type="submission" date="2021-01" db="EMBL/GenBank/DDBJ databases">
        <authorList>
            <person name="Corre E."/>
            <person name="Pelletier E."/>
            <person name="Niang G."/>
            <person name="Scheremetjew M."/>
            <person name="Finn R."/>
            <person name="Kale V."/>
            <person name="Holt S."/>
            <person name="Cochrane G."/>
            <person name="Meng A."/>
            <person name="Brown T."/>
            <person name="Cohen L."/>
        </authorList>
    </citation>
    <scope>NUCLEOTIDE SEQUENCE</scope>
    <source>
        <strain evidence="1">CCMP281</strain>
    </source>
</reference>
<accession>A0A7S3C233</accession>
<organism evidence="1">
    <name type="scientific">Haptolina ericina</name>
    <dbReference type="NCBI Taxonomy" id="156174"/>
    <lineage>
        <taxon>Eukaryota</taxon>
        <taxon>Haptista</taxon>
        <taxon>Haptophyta</taxon>
        <taxon>Prymnesiophyceae</taxon>
        <taxon>Prymnesiales</taxon>
        <taxon>Prymnesiaceae</taxon>
        <taxon>Haptolina</taxon>
    </lineage>
</organism>
<protein>
    <submittedName>
        <fullName evidence="1">Uncharacterized protein</fullName>
    </submittedName>
</protein>
<name>A0A7S3C233_9EUKA</name>
<dbReference type="AlphaFoldDB" id="A0A7S3C233"/>
<sequence>MSMRHGCGYASKHLMKRIAHAHGTSLSHGNAHRFPKKHMREVDLHRGPPFNTGGFDVRDAPPWQRTHVSLSPLHTHACCSMRMQKHKLDCVQPDLMQSANVKSNAQVVMVHIAAPHIYCCPVAGSATKP</sequence>